<dbReference type="Proteomes" id="UP000292958">
    <property type="component" value="Unassembled WGS sequence"/>
</dbReference>
<sequence>MKPSCLPLFPQTLEIAKQRRFHTFPPHDGYGAILTFFDPPRIETFLSGANTMNTQPEGSHDRDPVTLIG</sequence>
<evidence type="ECO:0000313" key="3">
    <source>
        <dbReference type="Proteomes" id="UP000292958"/>
    </source>
</evidence>
<feature type="region of interest" description="Disordered" evidence="1">
    <location>
        <begin position="49"/>
        <end position="69"/>
    </location>
</feature>
<keyword evidence="3" id="KW-1185">Reference proteome</keyword>
<gene>
    <name evidence="2" type="ORF">BDD14_3937</name>
</gene>
<feature type="compositionally biased region" description="Basic and acidic residues" evidence="1">
    <location>
        <begin position="58"/>
        <end position="69"/>
    </location>
</feature>
<organism evidence="2 3">
    <name type="scientific">Edaphobacter modestus</name>
    <dbReference type="NCBI Taxonomy" id="388466"/>
    <lineage>
        <taxon>Bacteria</taxon>
        <taxon>Pseudomonadati</taxon>
        <taxon>Acidobacteriota</taxon>
        <taxon>Terriglobia</taxon>
        <taxon>Terriglobales</taxon>
        <taxon>Acidobacteriaceae</taxon>
        <taxon>Edaphobacter</taxon>
    </lineage>
</organism>
<accession>A0A4Q7YXA1</accession>
<evidence type="ECO:0000256" key="1">
    <source>
        <dbReference type="SAM" id="MobiDB-lite"/>
    </source>
</evidence>
<comment type="caution">
    <text evidence="2">The sequence shown here is derived from an EMBL/GenBank/DDBJ whole genome shotgun (WGS) entry which is preliminary data.</text>
</comment>
<reference evidence="2 3" key="1">
    <citation type="submission" date="2019-02" db="EMBL/GenBank/DDBJ databases">
        <title>Genomic Encyclopedia of Archaeal and Bacterial Type Strains, Phase II (KMG-II): from individual species to whole genera.</title>
        <authorList>
            <person name="Goeker M."/>
        </authorList>
    </citation>
    <scope>NUCLEOTIDE SEQUENCE [LARGE SCALE GENOMIC DNA]</scope>
    <source>
        <strain evidence="2 3">DSM 18101</strain>
    </source>
</reference>
<proteinExistence type="predicted"/>
<dbReference type="EMBL" id="SHKW01000001">
    <property type="protein sequence ID" value="RZU42370.1"/>
    <property type="molecule type" value="Genomic_DNA"/>
</dbReference>
<name>A0A4Q7YXA1_9BACT</name>
<dbReference type="AlphaFoldDB" id="A0A4Q7YXA1"/>
<protein>
    <submittedName>
        <fullName evidence="2">Uncharacterized protein</fullName>
    </submittedName>
</protein>
<evidence type="ECO:0000313" key="2">
    <source>
        <dbReference type="EMBL" id="RZU42370.1"/>
    </source>
</evidence>